<dbReference type="GO" id="GO:0009055">
    <property type="term" value="F:electron transfer activity"/>
    <property type="evidence" value="ECO:0007669"/>
    <property type="project" value="InterPro"/>
</dbReference>
<dbReference type="AlphaFoldDB" id="A0A316DZR5"/>
<dbReference type="InterPro" id="IPR011042">
    <property type="entry name" value="6-blade_b-propeller_TolB-like"/>
</dbReference>
<dbReference type="PANTHER" id="PTHR33546">
    <property type="entry name" value="LARGE, MULTIFUNCTIONAL SECRETED PROTEIN-RELATED"/>
    <property type="match status" value="1"/>
</dbReference>
<dbReference type="Gene3D" id="1.10.760.10">
    <property type="entry name" value="Cytochrome c-like domain"/>
    <property type="match status" value="1"/>
</dbReference>
<dbReference type="SUPFAM" id="SSF50952">
    <property type="entry name" value="Soluble quinoprotein glucose dehydrogenase"/>
    <property type="match status" value="1"/>
</dbReference>
<dbReference type="RefSeq" id="WP_229201532.1">
    <property type="nucleotide sequence ID" value="NZ_QGGO01000017.1"/>
</dbReference>
<reference evidence="6 7" key="1">
    <citation type="submission" date="2018-05" db="EMBL/GenBank/DDBJ databases">
        <title>Genomic Encyclopedia of Archaeal and Bacterial Type Strains, Phase II (KMG-II): from individual species to whole genera.</title>
        <authorList>
            <person name="Goeker M."/>
        </authorList>
    </citation>
    <scope>NUCLEOTIDE SEQUENCE [LARGE SCALE GENOMIC DNA]</scope>
    <source>
        <strain evidence="6 7">DSM 22214</strain>
    </source>
</reference>
<name>A0A316DZR5_9BACT</name>
<dbReference type="PROSITE" id="PS51007">
    <property type="entry name" value="CYTC"/>
    <property type="match status" value="1"/>
</dbReference>
<evidence type="ECO:0000256" key="3">
    <source>
        <dbReference type="ARBA" id="ARBA00023004"/>
    </source>
</evidence>
<feature type="domain" description="Cytochrome c" evidence="5">
    <location>
        <begin position="572"/>
        <end position="677"/>
    </location>
</feature>
<organism evidence="6 7">
    <name type="scientific">Arcicella aurantiaca</name>
    <dbReference type="NCBI Taxonomy" id="591202"/>
    <lineage>
        <taxon>Bacteria</taxon>
        <taxon>Pseudomonadati</taxon>
        <taxon>Bacteroidota</taxon>
        <taxon>Cytophagia</taxon>
        <taxon>Cytophagales</taxon>
        <taxon>Flectobacillaceae</taxon>
        <taxon>Arcicella</taxon>
    </lineage>
</organism>
<keyword evidence="1 4" id="KW-0349">Heme</keyword>
<dbReference type="InterPro" id="IPR036909">
    <property type="entry name" value="Cyt_c-like_dom_sf"/>
</dbReference>
<dbReference type="Pfam" id="PF00034">
    <property type="entry name" value="Cytochrom_C"/>
    <property type="match status" value="1"/>
</dbReference>
<evidence type="ECO:0000256" key="1">
    <source>
        <dbReference type="ARBA" id="ARBA00022617"/>
    </source>
</evidence>
<dbReference type="Proteomes" id="UP000245489">
    <property type="component" value="Unassembled WGS sequence"/>
</dbReference>
<evidence type="ECO:0000256" key="4">
    <source>
        <dbReference type="PROSITE-ProRule" id="PRU00433"/>
    </source>
</evidence>
<evidence type="ECO:0000313" key="6">
    <source>
        <dbReference type="EMBL" id="PWK23375.1"/>
    </source>
</evidence>
<dbReference type="GO" id="GO:0020037">
    <property type="term" value="F:heme binding"/>
    <property type="evidence" value="ECO:0007669"/>
    <property type="project" value="InterPro"/>
</dbReference>
<keyword evidence="3 4" id="KW-0408">Iron</keyword>
<dbReference type="InterPro" id="IPR009056">
    <property type="entry name" value="Cyt_c-like_dom"/>
</dbReference>
<dbReference type="PROSITE" id="PS51257">
    <property type="entry name" value="PROKAR_LIPOPROTEIN"/>
    <property type="match status" value="1"/>
</dbReference>
<dbReference type="PANTHER" id="PTHR33546:SF1">
    <property type="entry name" value="LARGE, MULTIFUNCTIONAL SECRETED PROTEIN"/>
    <property type="match status" value="1"/>
</dbReference>
<evidence type="ECO:0000313" key="7">
    <source>
        <dbReference type="Proteomes" id="UP000245489"/>
    </source>
</evidence>
<keyword evidence="2 4" id="KW-0479">Metal-binding</keyword>
<dbReference type="GO" id="GO:0046872">
    <property type="term" value="F:metal ion binding"/>
    <property type="evidence" value="ECO:0007669"/>
    <property type="project" value="UniProtKB-KW"/>
</dbReference>
<dbReference type="SUPFAM" id="SSF46626">
    <property type="entry name" value="Cytochrome c"/>
    <property type="match status" value="1"/>
</dbReference>
<dbReference type="EMBL" id="QGGO01000017">
    <property type="protein sequence ID" value="PWK23375.1"/>
    <property type="molecule type" value="Genomic_DNA"/>
</dbReference>
<evidence type="ECO:0000256" key="2">
    <source>
        <dbReference type="ARBA" id="ARBA00022723"/>
    </source>
</evidence>
<comment type="caution">
    <text evidence="6">The sequence shown here is derived from an EMBL/GenBank/DDBJ whole genome shotgun (WGS) entry which is preliminary data.</text>
</comment>
<protein>
    <submittedName>
        <fullName evidence="6">Cytochrome c551/c552</fullName>
    </submittedName>
</protein>
<sequence>MSDAKALENNKMKLKSFIHTCTAAMLACLTQGAFSQKTEPTENDYYKIVKIPIPEGIVLEVGGIAKMPNGDMAVSTRRGDVYIIENVYSSMPIFRKFASGLHEILGLAIKDGNIYVAQRGELTKLIDKNGDGKAERYETVCALPISGHYHEYSFGPKIAPDGSFYVTGNVGFGNSDWWAGKSYVPFRGWTMKISEDGKLTPFAAGMRSPCGIGMIDGEFFYGDNQGDWMGSGFISHVEKGDFMGHPASLAWADRPDSPVKMRKEMIFTKVDPRDDPKVKPEYVKDEPMTTIYEMGKTTYPNMGIKAPAVWLPHGVLGVSTSELITDDTKGNFGPFAGQVFVGDQGMSKIARVFLEKVNGKYQGASFDFKSGFRSGVLRMAWGSDNAMYVGGTNRGWGSVGKEDFGLERLVYTGKTPFEMKAVRAMPDGFEIEFTVPVDKKTAEDVNNYDVSSYVYKYHPVYGSPIVNRKDNSVRGAKASEDGLKVRIVVDGLREGYVHDIKPEGVRSAKDNLSLLHGSAYYTLNNIPTGEKANITLVTPKTRAERERIDAGANANTPDNQMKEAMPTTAGVAAAAKGKTTVKNITPTAVKASIISDAEATKLLAKHTCLACHKVGERAVGPSYKDVAKRKYTNEQIEALIIEPKPENWPDFSTPMAPMAHVPKGDIKKIAAWINSLGNK</sequence>
<accession>A0A316DZR5</accession>
<keyword evidence="7" id="KW-1185">Reference proteome</keyword>
<gene>
    <name evidence="6" type="ORF">LV89_03192</name>
</gene>
<dbReference type="Gene3D" id="2.120.10.30">
    <property type="entry name" value="TolB, C-terminal domain"/>
    <property type="match status" value="1"/>
</dbReference>
<dbReference type="InterPro" id="IPR011041">
    <property type="entry name" value="Quinoprot_gluc/sorb_DH_b-prop"/>
</dbReference>
<proteinExistence type="predicted"/>
<evidence type="ECO:0000259" key="5">
    <source>
        <dbReference type="PROSITE" id="PS51007"/>
    </source>
</evidence>